<sequence length="432" mass="50316">MATNNIKTTHKIITGDSRQMKELSDNSVHLIITSPPYWQLKDYGTDNQIGYNDSYENYINNLNLVWQECYRVLQNGCRLCINIGDQFARSVYYGRYKIIPIRTEIIKFCETIGFDYMGAIIWQKSTTMNTTGGATVMGSFPYPRNGIIKLDYEFILLFKKIGEPQKINKDLKELSKLTKEEWNLYFQGHWNFNGAKQDKHLAMFPEELPKRLIKMFSFVSDTVLDPFLGSGTTSLAAKNLNRNSVGYEINPKFIDIIKQKLEVNINKLSDNSTIEFIDQGSKRNDYNGEISKLPYIFKDSVKIYKKIDPKKLKFGSKIDSTNSERVDLYSVKQIINPEKILLNNDLMIKLIGIRTKKEMFDKAMDFLQTKLKNQKVFIKFDNSKYDSENNLLCYLYLQNKTFINAHLIKAGFVDVDDNFDYKYKLKFLNLTQ</sequence>
<dbReference type="Pfam" id="PF01555">
    <property type="entry name" value="N6_N4_Mtase"/>
    <property type="match status" value="1"/>
</dbReference>
<evidence type="ECO:0000256" key="7">
    <source>
        <dbReference type="ARBA" id="ARBA00023125"/>
    </source>
</evidence>
<dbReference type="PRINTS" id="PR00508">
    <property type="entry name" value="S21N4MTFRASE"/>
</dbReference>
<keyword evidence="6" id="KW-0680">Restriction system</keyword>
<dbReference type="GO" id="GO:0009307">
    <property type="term" value="P:DNA restriction-modification system"/>
    <property type="evidence" value="ECO:0007669"/>
    <property type="project" value="UniProtKB-KW"/>
</dbReference>
<dbReference type="InterPro" id="IPR002941">
    <property type="entry name" value="DNA_methylase_N4/N6"/>
</dbReference>
<evidence type="ECO:0000259" key="10">
    <source>
        <dbReference type="Pfam" id="PF01555"/>
    </source>
</evidence>
<comment type="similarity">
    <text evidence="1">Belongs to the N(4)/N(6)-methyltransferase family. N(4) subfamily.</text>
</comment>
<keyword evidence="3 11" id="KW-0489">Methyltransferase</keyword>
<evidence type="ECO:0000256" key="4">
    <source>
        <dbReference type="ARBA" id="ARBA00022679"/>
    </source>
</evidence>
<keyword evidence="4 11" id="KW-0808">Transferase</keyword>
<dbReference type="PANTHER" id="PTHR13370:SF3">
    <property type="entry name" value="TRNA (GUANINE(10)-N2)-METHYLTRANSFERASE HOMOLOG"/>
    <property type="match status" value="1"/>
</dbReference>
<dbReference type="InterPro" id="IPR035437">
    <property type="entry name" value="SNase_OB-fold_sf"/>
</dbReference>
<dbReference type="SUPFAM" id="SSF50199">
    <property type="entry name" value="Staphylococcal nuclease"/>
    <property type="match status" value="1"/>
</dbReference>
<dbReference type="InterPro" id="IPR017985">
    <property type="entry name" value="MeTrfase_CN4_CS"/>
</dbReference>
<evidence type="ECO:0000259" key="9">
    <source>
        <dbReference type="Pfam" id="PF00565"/>
    </source>
</evidence>
<dbReference type="InterPro" id="IPR001091">
    <property type="entry name" value="RM_Methyltransferase"/>
</dbReference>
<evidence type="ECO:0000313" key="11">
    <source>
        <dbReference type="EMBL" id="CEG12235.1"/>
    </source>
</evidence>
<dbReference type="SUPFAM" id="SSF53335">
    <property type="entry name" value="S-adenosyl-L-methionine-dependent methyltransferases"/>
    <property type="match status" value="1"/>
</dbReference>
<proteinExistence type="inferred from homology"/>
<dbReference type="AlphaFoldDB" id="A0A098EB39"/>
<evidence type="ECO:0000256" key="6">
    <source>
        <dbReference type="ARBA" id="ARBA00022747"/>
    </source>
</evidence>
<dbReference type="InterPro" id="IPR016071">
    <property type="entry name" value="Staphylococal_nuclease_OB-fold"/>
</dbReference>
<reference evidence="11" key="1">
    <citation type="submission" date="2014-09" db="EMBL/GenBank/DDBJ databases">
        <authorList>
            <person name="Probst J Alexander"/>
        </authorList>
    </citation>
    <scope>NUCLEOTIDE SEQUENCE</scope>
</reference>
<name>A0A098EB39_9ZZZZ</name>
<protein>
    <recommendedName>
        <fullName evidence="2">site-specific DNA-methyltransferase (cytosine-N(4)-specific)</fullName>
        <ecNumber evidence="2">2.1.1.113</ecNumber>
    </recommendedName>
</protein>
<accession>A0A098EB39</accession>
<dbReference type="FunFam" id="3.40.50.150:FF:001222">
    <property type="entry name" value="Methyltransferase"/>
    <property type="match status" value="1"/>
</dbReference>
<keyword evidence="5" id="KW-0949">S-adenosyl-L-methionine</keyword>
<comment type="catalytic activity">
    <reaction evidence="8">
        <text>a 2'-deoxycytidine in DNA + S-adenosyl-L-methionine = an N(4)-methyl-2'-deoxycytidine in DNA + S-adenosyl-L-homocysteine + H(+)</text>
        <dbReference type="Rhea" id="RHEA:16857"/>
        <dbReference type="Rhea" id="RHEA-COMP:11369"/>
        <dbReference type="Rhea" id="RHEA-COMP:13674"/>
        <dbReference type="ChEBI" id="CHEBI:15378"/>
        <dbReference type="ChEBI" id="CHEBI:57856"/>
        <dbReference type="ChEBI" id="CHEBI:59789"/>
        <dbReference type="ChEBI" id="CHEBI:85452"/>
        <dbReference type="ChEBI" id="CHEBI:137933"/>
        <dbReference type="EC" id="2.1.1.113"/>
    </reaction>
</comment>
<feature type="domain" description="DNA methylase N-4/N-6" evidence="10">
    <location>
        <begin position="28"/>
        <end position="259"/>
    </location>
</feature>
<dbReference type="PROSITE" id="PS00093">
    <property type="entry name" value="N4_MTASE"/>
    <property type="match status" value="1"/>
</dbReference>
<dbReference type="PANTHER" id="PTHR13370">
    <property type="entry name" value="RNA METHYLASE-RELATED"/>
    <property type="match status" value="1"/>
</dbReference>
<dbReference type="GO" id="GO:0008170">
    <property type="term" value="F:N-methyltransferase activity"/>
    <property type="evidence" value="ECO:0007669"/>
    <property type="project" value="InterPro"/>
</dbReference>
<evidence type="ECO:0000256" key="3">
    <source>
        <dbReference type="ARBA" id="ARBA00022603"/>
    </source>
</evidence>
<dbReference type="Gene3D" id="2.40.50.90">
    <property type="match status" value="1"/>
</dbReference>
<evidence type="ECO:0000256" key="8">
    <source>
        <dbReference type="ARBA" id="ARBA00049120"/>
    </source>
</evidence>
<keyword evidence="7" id="KW-0238">DNA-binding</keyword>
<dbReference type="GO" id="GO:0003677">
    <property type="term" value="F:DNA binding"/>
    <property type="evidence" value="ECO:0007669"/>
    <property type="project" value="UniProtKB-KW"/>
</dbReference>
<evidence type="ECO:0000256" key="1">
    <source>
        <dbReference type="ARBA" id="ARBA00010203"/>
    </source>
</evidence>
<feature type="domain" description="TNase-like" evidence="9">
    <location>
        <begin position="356"/>
        <end position="415"/>
    </location>
</feature>
<organism evidence="11">
    <name type="scientific">groundwater metagenome</name>
    <dbReference type="NCBI Taxonomy" id="717931"/>
    <lineage>
        <taxon>unclassified sequences</taxon>
        <taxon>metagenomes</taxon>
        <taxon>ecological metagenomes</taxon>
    </lineage>
</organism>
<gene>
    <name evidence="11" type="ORF">MSIBF_A2060006</name>
</gene>
<dbReference type="GO" id="GO:0032259">
    <property type="term" value="P:methylation"/>
    <property type="evidence" value="ECO:0007669"/>
    <property type="project" value="UniProtKB-KW"/>
</dbReference>
<dbReference type="GO" id="GO:0015667">
    <property type="term" value="F:site-specific DNA-methyltransferase (cytosine-N4-specific) activity"/>
    <property type="evidence" value="ECO:0007669"/>
    <property type="project" value="UniProtKB-EC"/>
</dbReference>
<evidence type="ECO:0000256" key="5">
    <source>
        <dbReference type="ARBA" id="ARBA00022691"/>
    </source>
</evidence>
<dbReference type="GO" id="GO:0009007">
    <property type="term" value="F:site-specific DNA-methyltransferase (adenine-specific) activity"/>
    <property type="evidence" value="ECO:0007669"/>
    <property type="project" value="TreeGrafter"/>
</dbReference>
<dbReference type="GO" id="GO:0005737">
    <property type="term" value="C:cytoplasm"/>
    <property type="evidence" value="ECO:0007669"/>
    <property type="project" value="TreeGrafter"/>
</dbReference>
<dbReference type="InterPro" id="IPR029063">
    <property type="entry name" value="SAM-dependent_MTases_sf"/>
</dbReference>
<dbReference type="EC" id="2.1.1.113" evidence="2"/>
<dbReference type="Gene3D" id="3.40.50.150">
    <property type="entry name" value="Vaccinia Virus protein VP39"/>
    <property type="match status" value="1"/>
</dbReference>
<dbReference type="EMBL" id="CCXY01000120">
    <property type="protein sequence ID" value="CEG12235.1"/>
    <property type="molecule type" value="Genomic_DNA"/>
</dbReference>
<evidence type="ECO:0000256" key="2">
    <source>
        <dbReference type="ARBA" id="ARBA00012185"/>
    </source>
</evidence>
<dbReference type="Pfam" id="PF00565">
    <property type="entry name" value="SNase"/>
    <property type="match status" value="1"/>
</dbReference>